<name>A0A086Y1A4_9RHOB</name>
<reference evidence="1 2" key="1">
    <citation type="submission" date="2014-03" db="EMBL/GenBank/DDBJ databases">
        <title>Genome of Paenirhodobacter enshiensis DW2-9.</title>
        <authorList>
            <person name="Wang D."/>
            <person name="Wang G."/>
        </authorList>
    </citation>
    <scope>NUCLEOTIDE SEQUENCE [LARGE SCALE GENOMIC DNA]</scope>
    <source>
        <strain evidence="1 2">DW2-9</strain>
    </source>
</reference>
<protein>
    <recommendedName>
        <fullName evidence="3">Chorismate lyase</fullName>
    </recommendedName>
</protein>
<keyword evidence="2" id="KW-1185">Reference proteome</keyword>
<accession>A0A086Y1A4</accession>
<gene>
    <name evidence="1" type="ORF">CG50_14150</name>
</gene>
<dbReference type="eggNOG" id="COG3161">
    <property type="taxonomic scope" value="Bacteria"/>
</dbReference>
<dbReference type="OrthoDB" id="7862147at2"/>
<dbReference type="SUPFAM" id="SSF64288">
    <property type="entry name" value="Chorismate lyase-like"/>
    <property type="match status" value="1"/>
</dbReference>
<dbReference type="RefSeq" id="WP_051909559.1">
    <property type="nucleotide sequence ID" value="NZ_JFZB01000007.1"/>
</dbReference>
<organism evidence="1 2">
    <name type="scientific">Paenirhodobacter enshiensis</name>
    <dbReference type="NCBI Taxonomy" id="1105367"/>
    <lineage>
        <taxon>Bacteria</taxon>
        <taxon>Pseudomonadati</taxon>
        <taxon>Pseudomonadota</taxon>
        <taxon>Alphaproteobacteria</taxon>
        <taxon>Rhodobacterales</taxon>
        <taxon>Rhodobacter group</taxon>
        <taxon>Paenirhodobacter</taxon>
    </lineage>
</organism>
<evidence type="ECO:0000313" key="2">
    <source>
        <dbReference type="Proteomes" id="UP000028824"/>
    </source>
</evidence>
<dbReference type="AlphaFoldDB" id="A0A086Y1A4"/>
<dbReference type="EMBL" id="JFZB01000007">
    <property type="protein sequence ID" value="KFI28054.1"/>
    <property type="molecule type" value="Genomic_DNA"/>
</dbReference>
<evidence type="ECO:0008006" key="3">
    <source>
        <dbReference type="Google" id="ProtNLM"/>
    </source>
</evidence>
<proteinExistence type="predicted"/>
<comment type="caution">
    <text evidence="1">The sequence shown here is derived from an EMBL/GenBank/DDBJ whole genome shotgun (WGS) entry which is preliminary data.</text>
</comment>
<dbReference type="Gene3D" id="3.40.1410.10">
    <property type="entry name" value="Chorismate lyase-like"/>
    <property type="match status" value="1"/>
</dbReference>
<evidence type="ECO:0000313" key="1">
    <source>
        <dbReference type="EMBL" id="KFI28054.1"/>
    </source>
</evidence>
<sequence length="171" mass="18390">MPSLSSALPPLVAEFIAHLGTQRTASRALDLWCRARFPAEGDLPVRVRVLSDRPLAPAEARRCSFVATDPEEELRYRRVEIRRGARLLSCASNLYLPGRLPAGAAAELRGGERPFGLILEDRGPVRRTLGLRARQGAFALTLDAEMALGAAAAVAVLRESYAATLFTPAGG</sequence>
<dbReference type="InterPro" id="IPR028978">
    <property type="entry name" value="Chorismate_lyase_/UTRA_dom_sf"/>
</dbReference>
<dbReference type="Proteomes" id="UP000028824">
    <property type="component" value="Unassembled WGS sequence"/>
</dbReference>
<dbReference type="STRING" id="1105367.CG50_14150"/>